<name>A0A3E3EGI5_9FIRM</name>
<comment type="caution">
    <text evidence="3">The sequence shown here is derived from an EMBL/GenBank/DDBJ whole genome shotgun (WGS) entry which is preliminary data.</text>
</comment>
<gene>
    <name evidence="3" type="ORF">DXB93_05635</name>
</gene>
<dbReference type="GO" id="GO:0008408">
    <property type="term" value="F:3'-5' exonuclease activity"/>
    <property type="evidence" value="ECO:0007669"/>
    <property type="project" value="TreeGrafter"/>
</dbReference>
<dbReference type="Pfam" id="PF00929">
    <property type="entry name" value="RNase_T"/>
    <property type="match status" value="1"/>
</dbReference>
<dbReference type="CDD" id="cd17748">
    <property type="entry name" value="BRCT_DNA_ligase_like"/>
    <property type="match status" value="1"/>
</dbReference>
<evidence type="ECO:0000313" key="4">
    <source>
        <dbReference type="Proteomes" id="UP000261032"/>
    </source>
</evidence>
<evidence type="ECO:0000313" key="3">
    <source>
        <dbReference type="EMBL" id="RGD86341.1"/>
    </source>
</evidence>
<accession>A0A3E3EGI5</accession>
<organism evidence="3 4">
    <name type="scientific">Thomasclavelia ramosa</name>
    <dbReference type="NCBI Taxonomy" id="1547"/>
    <lineage>
        <taxon>Bacteria</taxon>
        <taxon>Bacillati</taxon>
        <taxon>Bacillota</taxon>
        <taxon>Erysipelotrichia</taxon>
        <taxon>Erysipelotrichales</taxon>
        <taxon>Coprobacillaceae</taxon>
        <taxon>Thomasclavelia</taxon>
    </lineage>
</organism>
<keyword evidence="1 3" id="KW-0378">Hydrolase</keyword>
<dbReference type="FunFam" id="3.30.420.10:FF:000045">
    <property type="entry name" value="3'-5' exonuclease DinG"/>
    <property type="match status" value="1"/>
</dbReference>
<dbReference type="GO" id="GO:0003676">
    <property type="term" value="F:nucleic acid binding"/>
    <property type="evidence" value="ECO:0007669"/>
    <property type="project" value="InterPro"/>
</dbReference>
<dbReference type="SUPFAM" id="SSF53098">
    <property type="entry name" value="Ribonuclease H-like"/>
    <property type="match status" value="1"/>
</dbReference>
<dbReference type="PANTHER" id="PTHR30231">
    <property type="entry name" value="DNA POLYMERASE III SUBUNIT EPSILON"/>
    <property type="match status" value="1"/>
</dbReference>
<dbReference type="GO" id="GO:0005829">
    <property type="term" value="C:cytosol"/>
    <property type="evidence" value="ECO:0007669"/>
    <property type="project" value="TreeGrafter"/>
</dbReference>
<dbReference type="Gene3D" id="3.30.420.10">
    <property type="entry name" value="Ribonuclease H-like superfamily/Ribonuclease H"/>
    <property type="match status" value="1"/>
</dbReference>
<dbReference type="CDD" id="cd06130">
    <property type="entry name" value="DNA_pol_III_epsilon_like"/>
    <property type="match status" value="1"/>
</dbReference>
<dbReference type="EMBL" id="QUSL01000006">
    <property type="protein sequence ID" value="RGD86341.1"/>
    <property type="molecule type" value="Genomic_DNA"/>
</dbReference>
<dbReference type="PROSITE" id="PS50172">
    <property type="entry name" value="BRCT"/>
    <property type="match status" value="1"/>
</dbReference>
<dbReference type="AlphaFoldDB" id="A0A3E3EGI5"/>
<dbReference type="SMART" id="SM00479">
    <property type="entry name" value="EXOIII"/>
    <property type="match status" value="1"/>
</dbReference>
<keyword evidence="1 3" id="KW-0540">Nuclease</keyword>
<dbReference type="InterPro" id="IPR012337">
    <property type="entry name" value="RNaseH-like_sf"/>
</dbReference>
<proteinExistence type="predicted"/>
<protein>
    <submittedName>
        <fullName evidence="3">3'-5' exonuclease</fullName>
    </submittedName>
</protein>
<dbReference type="InterPro" id="IPR036420">
    <property type="entry name" value="BRCT_dom_sf"/>
</dbReference>
<dbReference type="SUPFAM" id="SSF52113">
    <property type="entry name" value="BRCT domain"/>
    <property type="match status" value="1"/>
</dbReference>
<dbReference type="Proteomes" id="UP000261032">
    <property type="component" value="Unassembled WGS sequence"/>
</dbReference>
<dbReference type="InterPro" id="IPR001357">
    <property type="entry name" value="BRCT_dom"/>
</dbReference>
<keyword evidence="1 3" id="KW-0269">Exonuclease</keyword>
<evidence type="ECO:0000259" key="2">
    <source>
        <dbReference type="PROSITE" id="PS50172"/>
    </source>
</evidence>
<dbReference type="PANTHER" id="PTHR30231:SF42">
    <property type="entry name" value="EXONUCLEASE"/>
    <property type="match status" value="1"/>
</dbReference>
<dbReference type="InterPro" id="IPR013520">
    <property type="entry name" value="Ribonucl_H"/>
</dbReference>
<feature type="domain" description="BRCT" evidence="2">
    <location>
        <begin position="354"/>
        <end position="443"/>
    </location>
</feature>
<dbReference type="InterPro" id="IPR038072">
    <property type="entry name" value="GspK_central_sf"/>
</dbReference>
<reference evidence="3 4" key="1">
    <citation type="submission" date="2018-08" db="EMBL/GenBank/DDBJ databases">
        <title>A genome reference for cultivated species of the human gut microbiota.</title>
        <authorList>
            <person name="Zou Y."/>
            <person name="Xue W."/>
            <person name="Luo G."/>
        </authorList>
    </citation>
    <scope>NUCLEOTIDE SEQUENCE [LARGE SCALE GENOMIC DNA]</scope>
    <source>
        <strain evidence="3 4">OM06-4</strain>
    </source>
</reference>
<dbReference type="InterPro" id="IPR036397">
    <property type="entry name" value="RNaseH_sf"/>
</dbReference>
<dbReference type="RefSeq" id="WP_003536953.1">
    <property type="nucleotide sequence ID" value="NZ_AP031443.1"/>
</dbReference>
<dbReference type="SUPFAM" id="SSF158544">
    <property type="entry name" value="GspK insert domain-like"/>
    <property type="match status" value="1"/>
</dbReference>
<sequence>MEQSITFVDVETPNYQNNSISSIGVINVDGDGVVTTKYFLVDPEAHFDRFNIELTGITPEMVADQPNFKEVWSEIEPYFTNSLVVAHNAVFDLSVISACLQRYDLPIFPIFYTCTYRISRALKIPSNSYKLNDLSSYYHVTLDNHHNALADSKACMEIFYYLLKEPNLETLDQYVKCFEPTKGNKDNKKYLEVLIGLLTGIGFDNYLNKKEISFLNNWLTKNQLPYEYANIVKELKAVLKNEYITHYQYLHILNELQYMKSIKAKNIRSLYEFMAILEGISCDEVINDDEIMELNKWMKENEQFKGTYPFNRILNKLEKIIIDKQISTIVTDELLYYIKNFFKPELDQGDLFDVKNKVICLTGNFCFGERSQLEKLIVLKQGIISKSVTKKVDYLVLGSKGSAGYKYGKYGAKTNKALTMKSEGHKIELISEARLMEVLKLSK</sequence>
<evidence type="ECO:0000256" key="1">
    <source>
        <dbReference type="ARBA" id="ARBA00022839"/>
    </source>
</evidence>
<dbReference type="Pfam" id="PF00533">
    <property type="entry name" value="BRCT"/>
    <property type="match status" value="1"/>
</dbReference>
<dbReference type="Gene3D" id="3.40.50.10190">
    <property type="entry name" value="BRCT domain"/>
    <property type="match status" value="1"/>
</dbReference>